<evidence type="ECO:0000313" key="2">
    <source>
        <dbReference type="EMBL" id="PLW26216.1"/>
    </source>
</evidence>
<comment type="caution">
    <text evidence="2">The sequence shown here is derived from an EMBL/GenBank/DDBJ whole genome shotgun (WGS) entry which is preliminary data.</text>
</comment>
<evidence type="ECO:0008006" key="4">
    <source>
        <dbReference type="Google" id="ProtNLM"/>
    </source>
</evidence>
<proteinExistence type="predicted"/>
<dbReference type="AlphaFoldDB" id="A0A2N5TL49"/>
<reference evidence="2 3" key="1">
    <citation type="submission" date="2017-11" db="EMBL/GenBank/DDBJ databases">
        <title>De novo assembly and phasing of dikaryotic genomes from two isolates of Puccinia coronata f. sp. avenae, the causal agent of oat crown rust.</title>
        <authorList>
            <person name="Miller M.E."/>
            <person name="Zhang Y."/>
            <person name="Omidvar V."/>
            <person name="Sperschneider J."/>
            <person name="Schwessinger B."/>
            <person name="Raley C."/>
            <person name="Palmer J.M."/>
            <person name="Garnica D."/>
            <person name="Upadhyaya N."/>
            <person name="Rathjen J."/>
            <person name="Taylor J.M."/>
            <person name="Park R.F."/>
            <person name="Dodds P.N."/>
            <person name="Hirsch C.D."/>
            <person name="Kianian S.F."/>
            <person name="Figueroa M."/>
        </authorList>
    </citation>
    <scope>NUCLEOTIDE SEQUENCE [LARGE SCALE GENOMIC DNA]</scope>
    <source>
        <strain evidence="2">12SD80</strain>
    </source>
</reference>
<feature type="compositionally biased region" description="Low complexity" evidence="1">
    <location>
        <begin position="67"/>
        <end position="79"/>
    </location>
</feature>
<organism evidence="2 3">
    <name type="scientific">Puccinia coronata f. sp. avenae</name>
    <dbReference type="NCBI Taxonomy" id="200324"/>
    <lineage>
        <taxon>Eukaryota</taxon>
        <taxon>Fungi</taxon>
        <taxon>Dikarya</taxon>
        <taxon>Basidiomycota</taxon>
        <taxon>Pucciniomycotina</taxon>
        <taxon>Pucciniomycetes</taxon>
        <taxon>Pucciniales</taxon>
        <taxon>Pucciniaceae</taxon>
        <taxon>Puccinia</taxon>
    </lineage>
</organism>
<feature type="compositionally biased region" description="Pro residues" evidence="1">
    <location>
        <begin position="94"/>
        <end position="106"/>
    </location>
</feature>
<accession>A0A2N5TL49</accession>
<feature type="region of interest" description="Disordered" evidence="1">
    <location>
        <begin position="46"/>
        <end position="130"/>
    </location>
</feature>
<dbReference type="Proteomes" id="UP000235392">
    <property type="component" value="Unassembled WGS sequence"/>
</dbReference>
<evidence type="ECO:0000313" key="3">
    <source>
        <dbReference type="Proteomes" id="UP000235392"/>
    </source>
</evidence>
<name>A0A2N5TL49_9BASI</name>
<protein>
    <recommendedName>
        <fullName evidence="4">Retrotransposon gag domain-containing protein</fullName>
    </recommendedName>
</protein>
<sequence>MSTQQTNPGIHVPITDPEAILRGARAEQRCVERVAAYHTAQAAAQCAARTPSTPGINTTDNPPPSDTPSSATPLDSPTALLPPPPDIPTITMTPPEPPSHQTPPAPTTSTLSNAKDKGREPNNQPPPSHEDYMCFIMEAQHHSNILQAQANWAASAARMECLEEALLLLSRFQTTNGPLYMGPFHHIKPFMKWLKAVQIFFAAKSVTHDEDRICVVGSLIRETNTITWYENGLDKLTQLSWLDFHAKLIKIALPPLPENLLQLPPVEMQSL</sequence>
<evidence type="ECO:0000256" key="1">
    <source>
        <dbReference type="SAM" id="MobiDB-lite"/>
    </source>
</evidence>
<dbReference type="EMBL" id="PGCI01000477">
    <property type="protein sequence ID" value="PLW26216.1"/>
    <property type="molecule type" value="Genomic_DNA"/>
</dbReference>
<gene>
    <name evidence="2" type="ORF">PCASD_26026</name>
</gene>